<evidence type="ECO:0000313" key="2">
    <source>
        <dbReference type="EMBL" id="ACO62623.1"/>
    </source>
</evidence>
<reference evidence="2 3" key="1">
    <citation type="journal article" date="2009" name="Science">
        <title>Green evolution and dynamic adaptations revealed by genomes of the marine picoeukaryotes Micromonas.</title>
        <authorList>
            <person name="Worden A.Z."/>
            <person name="Lee J.H."/>
            <person name="Mock T."/>
            <person name="Rouze P."/>
            <person name="Simmons M.P."/>
            <person name="Aerts A.L."/>
            <person name="Allen A.E."/>
            <person name="Cuvelier M.L."/>
            <person name="Derelle E."/>
            <person name="Everett M.V."/>
            <person name="Foulon E."/>
            <person name="Grimwood J."/>
            <person name="Gundlach H."/>
            <person name="Henrissat B."/>
            <person name="Napoli C."/>
            <person name="McDonald S.M."/>
            <person name="Parker M.S."/>
            <person name="Rombauts S."/>
            <person name="Salamov A."/>
            <person name="Von Dassow P."/>
            <person name="Badger J.H."/>
            <person name="Coutinho P.M."/>
            <person name="Demir E."/>
            <person name="Dubchak I."/>
            <person name="Gentemann C."/>
            <person name="Eikrem W."/>
            <person name="Gready J.E."/>
            <person name="John U."/>
            <person name="Lanier W."/>
            <person name="Lindquist E.A."/>
            <person name="Lucas S."/>
            <person name="Mayer K.F."/>
            <person name="Moreau H."/>
            <person name="Not F."/>
            <person name="Otillar R."/>
            <person name="Panaud O."/>
            <person name="Pangilinan J."/>
            <person name="Paulsen I."/>
            <person name="Piegu B."/>
            <person name="Poliakov A."/>
            <person name="Robbens S."/>
            <person name="Schmutz J."/>
            <person name="Toulza E."/>
            <person name="Wyss T."/>
            <person name="Zelensky A."/>
            <person name="Zhou K."/>
            <person name="Armbrust E.V."/>
            <person name="Bhattacharya D."/>
            <person name="Goodenough U.W."/>
            <person name="Van de Peer Y."/>
            <person name="Grigoriev I.V."/>
        </authorList>
    </citation>
    <scope>NUCLEOTIDE SEQUENCE [LARGE SCALE GENOMIC DNA]</scope>
    <source>
        <strain evidence="3">RCC299 / NOUM17</strain>
    </source>
</reference>
<feature type="region of interest" description="Disordered" evidence="1">
    <location>
        <begin position="251"/>
        <end position="295"/>
    </location>
</feature>
<keyword evidence="3" id="KW-1185">Reference proteome</keyword>
<evidence type="ECO:0000313" key="3">
    <source>
        <dbReference type="Proteomes" id="UP000002009"/>
    </source>
</evidence>
<dbReference type="EMBL" id="CP001325">
    <property type="protein sequence ID" value="ACO62623.1"/>
    <property type="molecule type" value="Genomic_DNA"/>
</dbReference>
<dbReference type="GeneID" id="8242651"/>
<proteinExistence type="predicted"/>
<protein>
    <submittedName>
        <fullName evidence="2">Uncharacterized protein</fullName>
    </submittedName>
</protein>
<dbReference type="RefSeq" id="XP_002501365.1">
    <property type="nucleotide sequence ID" value="XM_002501319.1"/>
</dbReference>
<name>C1E3W0_MICCC</name>
<organism evidence="2 3">
    <name type="scientific">Micromonas commoda (strain RCC299 / NOUM17 / CCMP2709)</name>
    <name type="common">Picoplanktonic green alga</name>
    <dbReference type="NCBI Taxonomy" id="296587"/>
    <lineage>
        <taxon>Eukaryota</taxon>
        <taxon>Viridiplantae</taxon>
        <taxon>Chlorophyta</taxon>
        <taxon>Mamiellophyceae</taxon>
        <taxon>Mamiellales</taxon>
        <taxon>Mamiellaceae</taxon>
        <taxon>Micromonas</taxon>
    </lineage>
</organism>
<dbReference type="Proteomes" id="UP000002009">
    <property type="component" value="Chromosome 4"/>
</dbReference>
<evidence type="ECO:0000256" key="1">
    <source>
        <dbReference type="SAM" id="MobiDB-lite"/>
    </source>
</evidence>
<dbReference type="InParanoid" id="C1E3W0"/>
<dbReference type="KEGG" id="mis:MICPUN_100042"/>
<accession>C1E3W0</accession>
<gene>
    <name evidence="2" type="ORF">MICPUN_100042</name>
</gene>
<dbReference type="OrthoDB" id="432970at2759"/>
<dbReference type="AlphaFoldDB" id="C1E3W0"/>
<sequence length="295" mass="33119">MADASTHELVGCEVTLKGLNAKPELNGRLGKVKAWLPDRGRLQVKLLDDDGVEDRREAPLAVKPDNVEKVDIADKFRNMKVNNGRTGISASAAADLLYTGGSIKPPADWDGKGVTDFEKRRPLYDELVLSFTLRVDDEYKFAGEMCGLFNYMADGHSRAPEKGSRGNSVFREFMRYVRRARKVGLLGSSWFTDENMEELATYAADSGYLYQAWEKSDVTAHLGGGGFTSMRLRGYAESVCKHGFGNEWFSDDDYSDGYYDSEDDDGEYDSEDDDGEYDSEDDDGEYDDEYDSEER</sequence>